<gene>
    <name evidence="4" type="ORF">BJF96_g3950</name>
    <name evidence="5" type="ORF">VDGE_07677</name>
</gene>
<evidence type="ECO:0008006" key="8">
    <source>
        <dbReference type="Google" id="ProtNLM"/>
    </source>
</evidence>
<name>A0A2J8FRG5_VERDA</name>
<evidence type="ECO:0000256" key="3">
    <source>
        <dbReference type="SAM" id="SignalP"/>
    </source>
</evidence>
<dbReference type="Proteomes" id="UP000288725">
    <property type="component" value="Chromosome 5"/>
</dbReference>
<evidence type="ECO:0000313" key="4">
    <source>
        <dbReference type="EMBL" id="PNH32608.1"/>
    </source>
</evidence>
<dbReference type="OrthoDB" id="4843554at2759"/>
<keyword evidence="2" id="KW-0472">Membrane</keyword>
<keyword evidence="2" id="KW-0812">Transmembrane</keyword>
<reference evidence="5 7" key="2">
    <citation type="submission" date="2018-12" db="EMBL/GenBank/DDBJ databases">
        <title>Genome of Verticillium dahliae isolate Getta Getta.</title>
        <authorList>
            <person name="Gardiner D.M."/>
        </authorList>
    </citation>
    <scope>NUCLEOTIDE SEQUENCE [LARGE SCALE GENOMIC DNA]</scope>
    <source>
        <strain evidence="5 7">Getta Getta</strain>
    </source>
</reference>
<feature type="region of interest" description="Disordered" evidence="1">
    <location>
        <begin position="142"/>
        <end position="198"/>
    </location>
</feature>
<evidence type="ECO:0000313" key="6">
    <source>
        <dbReference type="Proteomes" id="UP000236305"/>
    </source>
</evidence>
<evidence type="ECO:0000313" key="7">
    <source>
        <dbReference type="Proteomes" id="UP000288725"/>
    </source>
</evidence>
<evidence type="ECO:0000313" key="5">
    <source>
        <dbReference type="EMBL" id="RXG48377.1"/>
    </source>
</evidence>
<protein>
    <recommendedName>
        <fullName evidence="8">Protein CAP22</fullName>
    </recommendedName>
</protein>
<organism evidence="5 7">
    <name type="scientific">Verticillium dahliae</name>
    <name type="common">Verticillium wilt</name>
    <dbReference type="NCBI Taxonomy" id="27337"/>
    <lineage>
        <taxon>Eukaryota</taxon>
        <taxon>Fungi</taxon>
        <taxon>Dikarya</taxon>
        <taxon>Ascomycota</taxon>
        <taxon>Pezizomycotina</taxon>
        <taxon>Sordariomycetes</taxon>
        <taxon>Hypocreomycetidae</taxon>
        <taxon>Glomerellales</taxon>
        <taxon>Plectosphaerellaceae</taxon>
        <taxon>Verticillium</taxon>
    </lineage>
</organism>
<dbReference type="AlphaFoldDB" id="A0A2J8FRG5"/>
<evidence type="ECO:0000256" key="1">
    <source>
        <dbReference type="SAM" id="MobiDB-lite"/>
    </source>
</evidence>
<dbReference type="EMBL" id="MPSH01000011">
    <property type="protein sequence ID" value="PNH32608.1"/>
    <property type="molecule type" value="Genomic_DNA"/>
</dbReference>
<reference evidence="4 6" key="1">
    <citation type="submission" date="2017-12" db="EMBL/GenBank/DDBJ databases">
        <title>Comparative genomics yields insights into virulence evolution of Verticillium dahliae.</title>
        <authorList>
            <person name="Fan R."/>
            <person name="Armitage A.D."/>
            <person name="Cascant-Lopez E."/>
            <person name="Sobczyk M."/>
            <person name="Cockerton H.M."/>
            <person name="Harrison R.J."/>
        </authorList>
    </citation>
    <scope>NUCLEOTIDE SEQUENCE [LARGE SCALE GENOMIC DNA]</scope>
    <source>
        <strain evidence="4 6">12008</strain>
    </source>
</reference>
<feature type="transmembrane region" description="Helical" evidence="2">
    <location>
        <begin position="204"/>
        <end position="226"/>
    </location>
</feature>
<feature type="chain" id="PRO_5044574846" description="Protein CAP22" evidence="3">
    <location>
        <begin position="22"/>
        <end position="227"/>
    </location>
</feature>
<accession>A0A2J8FRG5</accession>
<dbReference type="Proteomes" id="UP000236305">
    <property type="component" value="Unassembled WGS sequence"/>
</dbReference>
<keyword evidence="3" id="KW-0732">Signal</keyword>
<evidence type="ECO:0000256" key="2">
    <source>
        <dbReference type="SAM" id="Phobius"/>
    </source>
</evidence>
<feature type="compositionally biased region" description="Low complexity" evidence="1">
    <location>
        <begin position="142"/>
        <end position="192"/>
    </location>
</feature>
<keyword evidence="2" id="KW-1133">Transmembrane helix</keyword>
<sequence length="227" mass="23628">MYFNRFALAAASMATVALVNADLELDRDDYPAQCQNVCDPVARLGQLCNFDDNDRLDDRIEDQLEAQCFCTNNSFNVAQVAAQCAACMHNANRDTDDNEDINDIMFTCGFSSTSYDANAISTATGISVQATALTASSQLTTSLTGATPTNTNSQSTPTGSSNNNNNGNGNNDDNSNNNNNNGNSNSDSQSTNEPSAANAIAPGFGTSALGISAYVAAAAVAGAMLLQ</sequence>
<proteinExistence type="predicted"/>
<dbReference type="EMBL" id="RSDZ01000026">
    <property type="protein sequence ID" value="RXG48377.1"/>
    <property type="molecule type" value="Genomic_DNA"/>
</dbReference>
<feature type="signal peptide" evidence="3">
    <location>
        <begin position="1"/>
        <end position="21"/>
    </location>
</feature>
<comment type="caution">
    <text evidence="5">The sequence shown here is derived from an EMBL/GenBank/DDBJ whole genome shotgun (WGS) entry which is preliminary data.</text>
</comment>
<dbReference type="OMA" id="NRCWPAC"/>